<dbReference type="AlphaFoldDB" id="A0A133VJF0"/>
<sequence>MDQLKSWWEIANPHRDVRERQLPESVFAIDLGAVVNDSAPSIYQNPVDFFEKTHITQVLEDILTLVLENVEGNLSENRVQRLQTGFGGGKTHILLAIYHLLNSPEKVEKIDKVRDIVDASDVDEIPSAEASVIVGTDLDTSGGREVEDIHIKTPWGELAYQLGGKETYQLLDTSDKNRTSPGKNKLVEVLEKTSPCVILIDEILQYVLRAKGVVVGQSTLAEQTISFIDELVKAVNATEKVFTVLSLQASERYEMFGDPEAAEQVLNQIQSKVERVDTVTRPIQKEEVYSIARQRIFETVGDEENHEEIAKAYHDYYKNNSSDFPDRVTKPEYEQRIVDSYPFHPEFIDALYDQWGSMPDFQRTRGVLRFLAKVVSDQYRERNKDPLIQPSALNMGDQAVRDEALDYFEEGWDSVIGSDIAGEDSNAAQIDHQMGGVYYQKRIAQSIAASLFLFSMGGGQQLGATLERLRLGVLQPSMDVPLVADAINRCEKTFFYLKEEDGFYKFTKQPNLNSVISDYESNVEEGDKIREIRDAFPDVIGDSCFKTHIWPQDAGDVPDDHNLRLAIFHPDKGLDSGAEETMDDVKEMWENYKDEFREYRNSIVFLAPDASSISSLKEAATTKSALREVRSNQSIMNDLSEPQLEDLNERFNSAKESLPAEIRKVYSESVVPEDSNLKNISFNVSILSSDKEIDEVLQEELEEKDVLLSRLDPKLLTSDRWNIWPKKENKEGKKVDAPHITTQQLWEYFGQLSQLPMLESKEALKESIARGVDEIGVFGYANLTEEGEYENIRFQESFNAESVNISEENVIIKESRVRTEIKEREKEKEEEKKEKEVEKEDETTSTGRTGTKEKRKIETIGSEEEAETPTKGIGTVRITAKPGWEDQWDETYEAIIEPLIRQNADIDIEVSIEGCSEEGMDKSKIEREIEENLTQRNIEYKIEYGNEKSDEQS</sequence>
<dbReference type="InterPro" id="IPR007555">
    <property type="entry name" value="DUF499"/>
</dbReference>
<feature type="compositionally biased region" description="Basic and acidic residues" evidence="1">
    <location>
        <begin position="820"/>
        <end position="838"/>
    </location>
</feature>
<feature type="region of interest" description="Disordered" evidence="1">
    <location>
        <begin position="820"/>
        <end position="878"/>
    </location>
</feature>
<dbReference type="PATRIC" id="fig|1698280.3.peg.758"/>
<evidence type="ECO:0000313" key="3">
    <source>
        <dbReference type="Proteomes" id="UP000070263"/>
    </source>
</evidence>
<organism evidence="2 3">
    <name type="scientific">candidate division MSBL1 archaeon SCGC-AAA382A20</name>
    <dbReference type="NCBI Taxonomy" id="1698280"/>
    <lineage>
        <taxon>Archaea</taxon>
        <taxon>Methanobacteriati</taxon>
        <taxon>Methanobacteriota</taxon>
        <taxon>candidate division MSBL1</taxon>
    </lineage>
</organism>
<dbReference type="Pfam" id="PF04465">
    <property type="entry name" value="DUF499"/>
    <property type="match status" value="1"/>
</dbReference>
<evidence type="ECO:0000313" key="2">
    <source>
        <dbReference type="EMBL" id="KXB06557.1"/>
    </source>
</evidence>
<name>A0A133VJF0_9EURY</name>
<evidence type="ECO:0000256" key="1">
    <source>
        <dbReference type="SAM" id="MobiDB-lite"/>
    </source>
</evidence>
<gene>
    <name evidence="2" type="ORF">AKJ51_03505</name>
</gene>
<reference evidence="2 3" key="1">
    <citation type="journal article" date="2016" name="Sci. Rep.">
        <title>Metabolic traits of an uncultured archaeal lineage -MSBL1- from brine pools of the Red Sea.</title>
        <authorList>
            <person name="Mwirichia R."/>
            <person name="Alam I."/>
            <person name="Rashid M."/>
            <person name="Vinu M."/>
            <person name="Ba-Alawi W."/>
            <person name="Anthony Kamau A."/>
            <person name="Kamanda Ngugi D."/>
            <person name="Goker M."/>
            <person name="Klenk H.P."/>
            <person name="Bajic V."/>
            <person name="Stingl U."/>
        </authorList>
    </citation>
    <scope>NUCLEOTIDE SEQUENCE [LARGE SCALE GENOMIC DNA]</scope>
    <source>
        <strain evidence="2">SCGC-AAA382A20</strain>
    </source>
</reference>
<comment type="caution">
    <text evidence="2">The sequence shown here is derived from an EMBL/GenBank/DDBJ whole genome shotgun (WGS) entry which is preliminary data.</text>
</comment>
<proteinExistence type="predicted"/>
<dbReference type="EMBL" id="LHYE01000041">
    <property type="protein sequence ID" value="KXB06557.1"/>
    <property type="molecule type" value="Genomic_DNA"/>
</dbReference>
<accession>A0A133VJF0</accession>
<dbReference type="Proteomes" id="UP000070263">
    <property type="component" value="Unassembled WGS sequence"/>
</dbReference>
<protein>
    <submittedName>
        <fullName evidence="2">Uncharacterized protein</fullName>
    </submittedName>
</protein>
<keyword evidence="3" id="KW-1185">Reference proteome</keyword>